<evidence type="ECO:0000256" key="1">
    <source>
        <dbReference type="ARBA" id="ARBA00000832"/>
    </source>
</evidence>
<evidence type="ECO:0000313" key="10">
    <source>
        <dbReference type="Proteomes" id="UP000199758"/>
    </source>
</evidence>
<dbReference type="PANTHER" id="PTHR11054">
    <property type="entry name" value="6-PHOSPHOGLUCONOLACTONASE"/>
    <property type="match status" value="1"/>
</dbReference>
<dbReference type="Proteomes" id="UP000199758">
    <property type="component" value="Unassembled WGS sequence"/>
</dbReference>
<dbReference type="OrthoDB" id="9810967at2"/>
<comment type="pathway">
    <text evidence="3 7">Carbohydrate degradation; pentose phosphate pathway; D-ribulose 5-phosphate from D-glucose 6-phosphate (oxidative stage): step 2/3.</text>
</comment>
<comment type="catalytic activity">
    <reaction evidence="1 7">
        <text>6-phospho-D-glucono-1,5-lactone + H2O = 6-phospho-D-gluconate + H(+)</text>
        <dbReference type="Rhea" id="RHEA:12556"/>
        <dbReference type="ChEBI" id="CHEBI:15377"/>
        <dbReference type="ChEBI" id="CHEBI:15378"/>
        <dbReference type="ChEBI" id="CHEBI:57955"/>
        <dbReference type="ChEBI" id="CHEBI:58759"/>
        <dbReference type="EC" id="3.1.1.31"/>
    </reaction>
</comment>
<dbReference type="GO" id="GO:0006098">
    <property type="term" value="P:pentose-phosphate shunt"/>
    <property type="evidence" value="ECO:0007669"/>
    <property type="project" value="UniProtKB-UniPathway"/>
</dbReference>
<dbReference type="InterPro" id="IPR039104">
    <property type="entry name" value="6PGL"/>
</dbReference>
<dbReference type="STRING" id="490188.SAMN04488068_1726"/>
<evidence type="ECO:0000256" key="6">
    <source>
        <dbReference type="ARBA" id="ARBA00020337"/>
    </source>
</evidence>
<protein>
    <recommendedName>
        <fullName evidence="6 7">6-phosphogluconolactonase</fullName>
        <shortName evidence="7">6PGL</shortName>
        <ecNumber evidence="5 7">3.1.1.31</ecNumber>
    </recommendedName>
</protein>
<dbReference type="AlphaFoldDB" id="A0A1M5NBW3"/>
<sequence length="241" mass="25612">MNLGIRPPLHLPASVEVHAYADAAAAAQALADAVADGLRRALAERPQASLMLSGGRSPIPFLQCLSQLPLEWARVQVGLVDDRWVEPGHADSNERLLREHLLRHQAASAQLIPLKTDEPTPEQGLAQAEQRVAQMPLPFDVLVLGVGDDGHTASLFPCAAETPAAMQSSQLLAATHPQTAPHARITLTFPALMAARALFVAIGGAGKRDVVEHAVAEVPPLPIGAVLLQRTGDPVQLYWSP</sequence>
<evidence type="ECO:0000313" key="9">
    <source>
        <dbReference type="EMBL" id="SHG86483.1"/>
    </source>
</evidence>
<comment type="similarity">
    <text evidence="4 7">Belongs to the glucosamine/galactosamine-6-phosphate isomerase family. 6-phosphogluconolactonase subfamily.</text>
</comment>
<gene>
    <name evidence="7" type="primary">pgl</name>
    <name evidence="9" type="ORF">SAMN04488068_1726</name>
</gene>
<proteinExistence type="inferred from homology"/>
<dbReference type="EC" id="3.1.1.31" evidence="5 7"/>
<evidence type="ECO:0000256" key="3">
    <source>
        <dbReference type="ARBA" id="ARBA00004961"/>
    </source>
</evidence>
<dbReference type="InterPro" id="IPR037171">
    <property type="entry name" value="NagB/RpiA_transferase-like"/>
</dbReference>
<dbReference type="RefSeq" id="WP_072896697.1">
    <property type="nucleotide sequence ID" value="NZ_FQWZ01000003.1"/>
</dbReference>
<dbReference type="EMBL" id="FQWZ01000003">
    <property type="protein sequence ID" value="SHG86483.1"/>
    <property type="molecule type" value="Genomic_DNA"/>
</dbReference>
<dbReference type="CDD" id="cd01400">
    <property type="entry name" value="6PGL"/>
    <property type="match status" value="1"/>
</dbReference>
<dbReference type="PANTHER" id="PTHR11054:SF0">
    <property type="entry name" value="6-PHOSPHOGLUCONOLACTONASE"/>
    <property type="match status" value="1"/>
</dbReference>
<evidence type="ECO:0000259" key="8">
    <source>
        <dbReference type="Pfam" id="PF01182"/>
    </source>
</evidence>
<name>A0A1M5NBW3_9GAMM</name>
<comment type="function">
    <text evidence="2 7">Hydrolysis of 6-phosphogluconolactone to 6-phosphogluconate.</text>
</comment>
<keyword evidence="10" id="KW-1185">Reference proteome</keyword>
<evidence type="ECO:0000256" key="4">
    <source>
        <dbReference type="ARBA" id="ARBA00010662"/>
    </source>
</evidence>
<evidence type="ECO:0000256" key="7">
    <source>
        <dbReference type="RuleBase" id="RU365095"/>
    </source>
</evidence>
<dbReference type="InterPro" id="IPR006148">
    <property type="entry name" value="Glc/Gal-6P_isomerase"/>
</dbReference>
<dbReference type="InterPro" id="IPR005900">
    <property type="entry name" value="6-phosphogluconolactonase_DevB"/>
</dbReference>
<dbReference type="Pfam" id="PF01182">
    <property type="entry name" value="Glucosamine_iso"/>
    <property type="match status" value="1"/>
</dbReference>
<accession>A0A1M5NBW3</accession>
<dbReference type="SUPFAM" id="SSF100950">
    <property type="entry name" value="NagB/RpiA/CoA transferase-like"/>
    <property type="match status" value="1"/>
</dbReference>
<dbReference type="Gene3D" id="3.40.50.1360">
    <property type="match status" value="1"/>
</dbReference>
<keyword evidence="7" id="KW-0378">Hydrolase</keyword>
<dbReference type="NCBIfam" id="TIGR01198">
    <property type="entry name" value="pgl"/>
    <property type="match status" value="1"/>
</dbReference>
<organism evidence="9 10">
    <name type="scientific">Hydrocarboniphaga daqingensis</name>
    <dbReference type="NCBI Taxonomy" id="490188"/>
    <lineage>
        <taxon>Bacteria</taxon>
        <taxon>Pseudomonadati</taxon>
        <taxon>Pseudomonadota</taxon>
        <taxon>Gammaproteobacteria</taxon>
        <taxon>Nevskiales</taxon>
        <taxon>Nevskiaceae</taxon>
        <taxon>Hydrocarboniphaga</taxon>
    </lineage>
</organism>
<dbReference type="GO" id="GO:0005975">
    <property type="term" value="P:carbohydrate metabolic process"/>
    <property type="evidence" value="ECO:0007669"/>
    <property type="project" value="UniProtKB-UniRule"/>
</dbReference>
<evidence type="ECO:0000256" key="2">
    <source>
        <dbReference type="ARBA" id="ARBA00002681"/>
    </source>
</evidence>
<reference evidence="9 10" key="1">
    <citation type="submission" date="2016-11" db="EMBL/GenBank/DDBJ databases">
        <authorList>
            <person name="Jaros S."/>
            <person name="Januszkiewicz K."/>
            <person name="Wedrychowicz H."/>
        </authorList>
    </citation>
    <scope>NUCLEOTIDE SEQUENCE [LARGE SCALE GENOMIC DNA]</scope>
    <source>
        <strain evidence="9 10">CGMCC 1.7049</strain>
    </source>
</reference>
<feature type="domain" description="Glucosamine/galactosamine-6-phosphate isomerase" evidence="8">
    <location>
        <begin position="22"/>
        <end position="227"/>
    </location>
</feature>
<evidence type="ECO:0000256" key="5">
    <source>
        <dbReference type="ARBA" id="ARBA00013198"/>
    </source>
</evidence>
<dbReference type="UniPathway" id="UPA00115">
    <property type="reaction ID" value="UER00409"/>
</dbReference>
<dbReference type="GO" id="GO:0017057">
    <property type="term" value="F:6-phosphogluconolactonase activity"/>
    <property type="evidence" value="ECO:0007669"/>
    <property type="project" value="UniProtKB-UniRule"/>
</dbReference>